<dbReference type="GeneID" id="109223993"/>
<keyword evidence="10" id="KW-1185">Reference proteome</keyword>
<feature type="transmembrane region" description="Helical" evidence="7">
    <location>
        <begin position="71"/>
        <end position="104"/>
    </location>
</feature>
<dbReference type="Gramene" id="OIT06692">
    <property type="protein sequence ID" value="OIT06692"/>
    <property type="gene ID" value="A4A49_37741"/>
</dbReference>
<evidence type="ECO:0000256" key="6">
    <source>
        <dbReference type="ARBA" id="ARBA00023136"/>
    </source>
</evidence>
<keyword evidence="7" id="KW-0813">Transport</keyword>
<evidence type="ECO:0000256" key="4">
    <source>
        <dbReference type="ARBA" id="ARBA00022692"/>
    </source>
</evidence>
<keyword evidence="5 7" id="KW-1133">Transmembrane helix</keyword>
<keyword evidence="6 7" id="KW-0472">Membrane</keyword>
<comment type="caution">
    <text evidence="9">The sequence shown here is derived from an EMBL/GenBank/DDBJ whole genome shotgun (WGS) entry which is preliminary data.</text>
</comment>
<evidence type="ECO:0000256" key="2">
    <source>
        <dbReference type="ARBA" id="ARBA00004141"/>
    </source>
</evidence>
<comment type="subcellular location">
    <subcellularLocation>
        <location evidence="2 7">Membrane</location>
        <topology evidence="2 7">Multi-pass membrane protein</topology>
    </subcellularLocation>
</comment>
<comment type="function">
    <text evidence="1 7">May be involved in both secretory and endocytic intracellular trafficking in the endosomal/prevacuolar compartments.</text>
</comment>
<proteinExistence type="inferred from homology"/>
<keyword evidence="4 7" id="KW-0812">Transmembrane</keyword>
<accession>A0A1J6IR14</accession>
<dbReference type="GO" id="GO:0016192">
    <property type="term" value="P:vesicle-mediated transport"/>
    <property type="evidence" value="ECO:0007669"/>
    <property type="project" value="TreeGrafter"/>
</dbReference>
<organism evidence="9 10">
    <name type="scientific">Nicotiana attenuata</name>
    <name type="common">Coyote tobacco</name>
    <dbReference type="NCBI Taxonomy" id="49451"/>
    <lineage>
        <taxon>Eukaryota</taxon>
        <taxon>Viridiplantae</taxon>
        <taxon>Streptophyta</taxon>
        <taxon>Embryophyta</taxon>
        <taxon>Tracheophyta</taxon>
        <taxon>Spermatophyta</taxon>
        <taxon>Magnoliopsida</taxon>
        <taxon>eudicotyledons</taxon>
        <taxon>Gunneridae</taxon>
        <taxon>Pentapetalae</taxon>
        <taxon>asterids</taxon>
        <taxon>lamiids</taxon>
        <taxon>Solanales</taxon>
        <taxon>Solanaceae</taxon>
        <taxon>Nicotianoideae</taxon>
        <taxon>Nicotianeae</taxon>
        <taxon>Nicotiana</taxon>
    </lineage>
</organism>
<dbReference type="KEGG" id="nau:109223993"/>
<evidence type="ECO:0000313" key="9">
    <source>
        <dbReference type="EMBL" id="OIT06692.1"/>
    </source>
</evidence>
<dbReference type="GO" id="GO:0005794">
    <property type="term" value="C:Golgi apparatus"/>
    <property type="evidence" value="ECO:0007669"/>
    <property type="project" value="TreeGrafter"/>
</dbReference>
<dbReference type="PANTHER" id="PTHR19317:SF2">
    <property type="entry name" value="PRA1 FAMILY PROTEIN F2"/>
    <property type="match status" value="1"/>
</dbReference>
<evidence type="ECO:0000256" key="1">
    <source>
        <dbReference type="ARBA" id="ARBA00002501"/>
    </source>
</evidence>
<evidence type="ECO:0000256" key="3">
    <source>
        <dbReference type="ARBA" id="ARBA00006483"/>
    </source>
</evidence>
<evidence type="ECO:0000256" key="5">
    <source>
        <dbReference type="ARBA" id="ARBA00022989"/>
    </source>
</evidence>
<sequence length="182" mass="20307">MTNYGTIPTSSSGPANVEYISRAKDRIKEGLGTRRPWKEMFNFHSLNLPSGVNDAISRIKTNISYFQMNYAIVVLGIVFLSLLWHAISLIVFLVLMAIWLFLYFLRDEPLVIFGRLISDLVVLIVLSVFTIGMLLLTNATSNILISLAVAVVVVLIHASIRKTDDLFMDEEAAGFLRTPPSS</sequence>
<dbReference type="Gramene" id="OIT05245">
    <property type="protein sequence ID" value="OIT05245"/>
    <property type="gene ID" value="A4A49_65379"/>
</dbReference>
<comment type="similarity">
    <text evidence="3 7">Belongs to the PRA1 family.</text>
</comment>
<feature type="transmembrane region" description="Helical" evidence="7">
    <location>
        <begin position="116"/>
        <end position="137"/>
    </location>
</feature>
<name>A0A1J6IR14_NICAT</name>
<evidence type="ECO:0000313" key="10">
    <source>
        <dbReference type="Proteomes" id="UP000187609"/>
    </source>
</evidence>
<reference evidence="9 10" key="1">
    <citation type="submission" date="2016-11" db="EMBL/GenBank/DDBJ databases">
        <title>The genome of Nicotiana attenuata.</title>
        <authorList>
            <person name="Xu S."/>
            <person name="Brockmoeller T."/>
            <person name="Gaquerel E."/>
            <person name="Navarro A."/>
            <person name="Kuhl H."/>
            <person name="Gase K."/>
            <person name="Ling Z."/>
            <person name="Zhou W."/>
            <person name="Kreitzer C."/>
            <person name="Stanke M."/>
            <person name="Tang H."/>
            <person name="Lyons E."/>
            <person name="Pandey P."/>
            <person name="Pandey S.P."/>
            <person name="Timmermann B."/>
            <person name="Baldwin I.T."/>
        </authorList>
    </citation>
    <scope>NUCLEOTIDE SEQUENCE [LARGE SCALE GENOMIC DNA]</scope>
    <source>
        <strain evidence="10">cv. UT</strain>
        <strain evidence="9">UT</strain>
        <tissue evidence="9">Leaves</tissue>
    </source>
</reference>
<dbReference type="GO" id="GO:0016020">
    <property type="term" value="C:membrane"/>
    <property type="evidence" value="ECO:0007669"/>
    <property type="project" value="UniProtKB-SubCell"/>
</dbReference>
<protein>
    <recommendedName>
        <fullName evidence="7">PRA1 family protein</fullName>
    </recommendedName>
</protein>
<dbReference type="Proteomes" id="UP000187609">
    <property type="component" value="Unassembled WGS sequence"/>
</dbReference>
<dbReference type="OMA" id="LIWHPFS"/>
<dbReference type="GeneID" id="109213190"/>
<dbReference type="GO" id="GO:0005783">
    <property type="term" value="C:endoplasmic reticulum"/>
    <property type="evidence" value="ECO:0007669"/>
    <property type="project" value="UniProtKB-ARBA"/>
</dbReference>
<dbReference type="AlphaFoldDB" id="A0A1J6IR14"/>
<dbReference type="InterPro" id="IPR004895">
    <property type="entry name" value="Prenylated_rab_accept_PRA1"/>
</dbReference>
<dbReference type="EMBL" id="MJEQ01037185">
    <property type="protein sequence ID" value="OIT05245.1"/>
    <property type="molecule type" value="Genomic_DNA"/>
</dbReference>
<dbReference type="OrthoDB" id="1224268at2759"/>
<gene>
    <name evidence="9" type="primary">PRA1F3_0</name>
    <name evidence="8" type="synonym">PRA1F3_1</name>
    <name evidence="9" type="ORF">A4A49_37741</name>
    <name evidence="8" type="ORF">A4A49_65379</name>
</gene>
<evidence type="ECO:0000313" key="8">
    <source>
        <dbReference type="EMBL" id="OIT05245.1"/>
    </source>
</evidence>
<evidence type="ECO:0000256" key="7">
    <source>
        <dbReference type="RuleBase" id="RU363107"/>
    </source>
</evidence>
<dbReference type="PANTHER" id="PTHR19317">
    <property type="entry name" value="PRENYLATED RAB ACCEPTOR 1-RELATED"/>
    <property type="match status" value="1"/>
</dbReference>
<dbReference type="KEGG" id="nau:109213190"/>
<feature type="transmembrane region" description="Helical" evidence="7">
    <location>
        <begin position="143"/>
        <end position="160"/>
    </location>
</feature>
<dbReference type="Pfam" id="PF03208">
    <property type="entry name" value="PRA1"/>
    <property type="match status" value="1"/>
</dbReference>
<dbReference type="EMBL" id="MJEQ01037184">
    <property type="protein sequence ID" value="OIT06692.1"/>
    <property type="molecule type" value="Genomic_DNA"/>
</dbReference>